<comment type="caution">
    <text evidence="1">The sequence shown here is derived from an EMBL/GenBank/DDBJ whole genome shotgun (WGS) entry which is preliminary data.</text>
</comment>
<proteinExistence type="predicted"/>
<reference evidence="1 2" key="1">
    <citation type="journal article" date="2016" name="Nat. Commun.">
        <title>Thousands of microbial genomes shed light on interconnected biogeochemical processes in an aquifer system.</title>
        <authorList>
            <person name="Anantharaman K."/>
            <person name="Brown C.T."/>
            <person name="Hug L.A."/>
            <person name="Sharon I."/>
            <person name="Castelle C.J."/>
            <person name="Probst A.J."/>
            <person name="Thomas B.C."/>
            <person name="Singh A."/>
            <person name="Wilkins M.J."/>
            <person name="Karaoz U."/>
            <person name="Brodie E.L."/>
            <person name="Williams K.H."/>
            <person name="Hubbard S.S."/>
            <person name="Banfield J.F."/>
        </authorList>
    </citation>
    <scope>NUCLEOTIDE SEQUENCE [LARGE SCALE GENOMIC DNA]</scope>
</reference>
<accession>A0A1F6P8R6</accession>
<organism evidence="1 2">
    <name type="scientific">Candidatus Magasanikbacteria bacterium RIFOXYD1_FULL_40_23</name>
    <dbReference type="NCBI Taxonomy" id="1798705"/>
    <lineage>
        <taxon>Bacteria</taxon>
        <taxon>Candidatus Magasanikiibacteriota</taxon>
    </lineage>
</organism>
<gene>
    <name evidence="1" type="ORF">A2563_02680</name>
</gene>
<dbReference type="AlphaFoldDB" id="A0A1F6P8R6"/>
<protein>
    <recommendedName>
        <fullName evidence="3">Lipoprotein</fullName>
    </recommendedName>
</protein>
<dbReference type="EMBL" id="MFRA01000005">
    <property type="protein sequence ID" value="OGH92559.1"/>
    <property type="molecule type" value="Genomic_DNA"/>
</dbReference>
<evidence type="ECO:0008006" key="3">
    <source>
        <dbReference type="Google" id="ProtNLM"/>
    </source>
</evidence>
<evidence type="ECO:0000313" key="1">
    <source>
        <dbReference type="EMBL" id="OGH92559.1"/>
    </source>
</evidence>
<name>A0A1F6P8R6_9BACT</name>
<sequence>MRHRINLALSTIVFAFLALGCARQPMAQRLIFNIPGPDVPLHATEWELYEHHFQSETTPSEASFKLQSLGYRLLTPDEEHLARAFAFEQCHLIALSLGLIYLDHPIIVLVKREHTNTPYIFGFDQGLAPRPMRQFYEHAKLGEEYGWLVMRQKPLLD</sequence>
<evidence type="ECO:0000313" key="2">
    <source>
        <dbReference type="Proteomes" id="UP000176634"/>
    </source>
</evidence>
<dbReference type="Proteomes" id="UP000176634">
    <property type="component" value="Unassembled WGS sequence"/>
</dbReference>
<dbReference type="STRING" id="1798705.A2563_02680"/>
<dbReference type="PROSITE" id="PS51257">
    <property type="entry name" value="PROKAR_LIPOPROTEIN"/>
    <property type="match status" value="1"/>
</dbReference>